<dbReference type="EMBL" id="JAIZAY010000001">
    <property type="protein sequence ID" value="KAJ8048532.1"/>
    <property type="molecule type" value="Genomic_DNA"/>
</dbReference>
<evidence type="ECO:0000313" key="2">
    <source>
        <dbReference type="Proteomes" id="UP001152320"/>
    </source>
</evidence>
<dbReference type="AlphaFoldDB" id="A0A9Q1CNB7"/>
<gene>
    <name evidence="1" type="ORF">HOLleu_00885</name>
</gene>
<accession>A0A9Q1CNB7</accession>
<evidence type="ECO:0000313" key="1">
    <source>
        <dbReference type="EMBL" id="KAJ8048532.1"/>
    </source>
</evidence>
<name>A0A9Q1CNB7_HOLLE</name>
<comment type="caution">
    <text evidence="1">The sequence shown here is derived from an EMBL/GenBank/DDBJ whole genome shotgun (WGS) entry which is preliminary data.</text>
</comment>
<proteinExistence type="predicted"/>
<sequence>MAGNVVTVPPAPGPPPGQALPGQVQIQWMAPPPDALLAWSINTARPAPSTPQVELFEHLLELIPRTDIKSECPRQQLFVDFIVQYCPIVVYSATHRRRNSMSAMSLNPLNHAQADLDEVSRWIL</sequence>
<reference evidence="1" key="1">
    <citation type="submission" date="2021-10" db="EMBL/GenBank/DDBJ databases">
        <title>Tropical sea cucumber genome reveals ecological adaptation and Cuvierian tubules defense mechanism.</title>
        <authorList>
            <person name="Chen T."/>
        </authorList>
    </citation>
    <scope>NUCLEOTIDE SEQUENCE</scope>
    <source>
        <strain evidence="1">Nanhai2018</strain>
        <tissue evidence="1">Muscle</tissue>
    </source>
</reference>
<organism evidence="1 2">
    <name type="scientific">Holothuria leucospilota</name>
    <name type="common">Black long sea cucumber</name>
    <name type="synonym">Mertensiothuria leucospilota</name>
    <dbReference type="NCBI Taxonomy" id="206669"/>
    <lineage>
        <taxon>Eukaryota</taxon>
        <taxon>Metazoa</taxon>
        <taxon>Echinodermata</taxon>
        <taxon>Eleutherozoa</taxon>
        <taxon>Echinozoa</taxon>
        <taxon>Holothuroidea</taxon>
        <taxon>Aspidochirotacea</taxon>
        <taxon>Aspidochirotida</taxon>
        <taxon>Holothuriidae</taxon>
        <taxon>Holothuria</taxon>
    </lineage>
</organism>
<keyword evidence="2" id="KW-1185">Reference proteome</keyword>
<protein>
    <submittedName>
        <fullName evidence="1">Uncharacterized protein</fullName>
    </submittedName>
</protein>
<dbReference type="Proteomes" id="UP001152320">
    <property type="component" value="Chromosome 1"/>
</dbReference>